<organism>
    <name type="scientific">Ixodes scapularis</name>
    <name type="common">Black-legged tick</name>
    <name type="synonym">Deer tick</name>
    <dbReference type="NCBI Taxonomy" id="6945"/>
    <lineage>
        <taxon>Eukaryota</taxon>
        <taxon>Metazoa</taxon>
        <taxon>Ecdysozoa</taxon>
        <taxon>Arthropoda</taxon>
        <taxon>Chelicerata</taxon>
        <taxon>Arachnida</taxon>
        <taxon>Acari</taxon>
        <taxon>Parasitiformes</taxon>
        <taxon>Ixodida</taxon>
        <taxon>Ixodoidea</taxon>
        <taxon>Ixodidae</taxon>
        <taxon>Ixodinae</taxon>
        <taxon>Ixodes</taxon>
    </lineage>
</organism>
<protein>
    <recommendedName>
        <fullName evidence="1">Peptidase M20 domain-containing protein 2</fullName>
    </recommendedName>
</protein>
<dbReference type="InterPro" id="IPR011650">
    <property type="entry name" value="Peptidase_M20_dimer"/>
</dbReference>
<evidence type="ECO:0000313" key="4">
    <source>
        <dbReference type="EnsemblMetazoa" id="ISCW001063-PA"/>
    </source>
</evidence>
<dbReference type="EMBL" id="ABJB010360476">
    <property type="status" value="NOT_ANNOTATED_CDS"/>
    <property type="molecule type" value="Genomic_DNA"/>
</dbReference>
<feature type="non-terminal residue" evidence="3">
    <location>
        <position position="1"/>
    </location>
</feature>
<evidence type="ECO:0000256" key="1">
    <source>
        <dbReference type="PIRNR" id="PIRNR037226"/>
    </source>
</evidence>
<evidence type="ECO:0000313" key="3">
    <source>
        <dbReference type="EMBL" id="EEC02171.1"/>
    </source>
</evidence>
<dbReference type="EMBL" id="ABJB010624234">
    <property type="status" value="NOT_ANNOTATED_CDS"/>
    <property type="molecule type" value="Genomic_DNA"/>
</dbReference>
<evidence type="ECO:0000259" key="2">
    <source>
        <dbReference type="Pfam" id="PF07687"/>
    </source>
</evidence>
<dbReference type="EMBL" id="ABJB010228216">
    <property type="status" value="NOT_ANNOTATED_CDS"/>
    <property type="molecule type" value="Genomic_DNA"/>
</dbReference>
<dbReference type="Gene3D" id="3.30.70.360">
    <property type="match status" value="1"/>
</dbReference>
<sequence>LQAGNYATIVNDTINGKASLLNKLGQYLWDNPELRFEETKAHDYITQYLESEGFKVQRHYILPTAFRAEFGGRYIHSIEVIWKFEGVSLLLSGCDSRIKESEVIFLHTNAKHLVQKACPCIQVVVLGTPAEEGGQGKVYLLEKGAFDGADVAVMAHPTTVNVACPITSALARISVKYEGATAHAGAAPWDGINALDAAVGAYVNVSLLRQQMKPEWRATGIVQEGGTVSNLIPDKSQLEFTIRAPNINELKSLQTKVQACLISAADATGCTSLIEMASPSLVFDSSNDETSGGSTDAGSVSHVIPVIHPFYKLNTTATNHTAAYADATHTQESYDTTLAVAKALALTALDVLRDPEVLKSIKDEFNAEIKRKMTATLSKL</sequence>
<dbReference type="GO" id="GO:0016805">
    <property type="term" value="F:dipeptidase activity"/>
    <property type="evidence" value="ECO:0000318"/>
    <property type="project" value="GO_Central"/>
</dbReference>
<proteinExistence type="inferred from homology"/>
<dbReference type="AlphaFoldDB" id="B7P6E9"/>
<dbReference type="Pfam" id="PF07687">
    <property type="entry name" value="M20_dimer"/>
    <property type="match status" value="1"/>
</dbReference>
<dbReference type="EMBL" id="ABJB010542488">
    <property type="status" value="NOT_ANNOTATED_CDS"/>
    <property type="molecule type" value="Genomic_DNA"/>
</dbReference>
<accession>B7P6E9</accession>
<dbReference type="EnsemblMetazoa" id="ISCW001063-RA">
    <property type="protein sequence ID" value="ISCW001063-PA"/>
    <property type="gene ID" value="ISCW001063"/>
</dbReference>
<dbReference type="SUPFAM" id="SSF53187">
    <property type="entry name" value="Zn-dependent exopeptidases"/>
    <property type="match status" value="1"/>
</dbReference>
<keyword evidence="5" id="KW-1185">Reference proteome</keyword>
<reference evidence="4" key="2">
    <citation type="submission" date="2020-05" db="UniProtKB">
        <authorList>
            <consortium name="EnsemblMetazoa"/>
        </authorList>
    </citation>
    <scope>IDENTIFICATION</scope>
    <source>
        <strain evidence="4">wikel</strain>
    </source>
</reference>
<dbReference type="EMBL" id="ABJB011089139">
    <property type="status" value="NOT_ANNOTATED_CDS"/>
    <property type="molecule type" value="Genomic_DNA"/>
</dbReference>
<dbReference type="Gene3D" id="3.40.630.10">
    <property type="entry name" value="Zn peptidases"/>
    <property type="match status" value="1"/>
</dbReference>
<name>B7P6E9_IXOSC</name>
<dbReference type="OrthoDB" id="6119954at2759"/>
<dbReference type="InterPro" id="IPR052030">
    <property type="entry name" value="Peptidase_M20/M20A_hydrolases"/>
</dbReference>
<dbReference type="EMBL" id="ABJB010014234">
    <property type="status" value="NOT_ANNOTATED_CDS"/>
    <property type="molecule type" value="Genomic_DNA"/>
</dbReference>
<dbReference type="EMBL" id="ABJB011111625">
    <property type="status" value="NOT_ANNOTATED_CDS"/>
    <property type="molecule type" value="Genomic_DNA"/>
</dbReference>
<dbReference type="EMBL" id="DS644969">
    <property type="protein sequence ID" value="EEC02171.1"/>
    <property type="molecule type" value="Genomic_DNA"/>
</dbReference>
<dbReference type="SUPFAM" id="SSF55031">
    <property type="entry name" value="Bacterial exopeptidase dimerisation domain"/>
    <property type="match status" value="1"/>
</dbReference>
<dbReference type="PaxDb" id="6945-B7P6E9"/>
<comment type="similarity">
    <text evidence="1">Belongs to the peptidase M20A family.</text>
</comment>
<dbReference type="FunFam" id="3.30.70.360:FF:000004">
    <property type="entry name" value="Peptidase M20 domain-containing protein 2"/>
    <property type="match status" value="1"/>
</dbReference>
<dbReference type="VEuPathDB" id="VectorBase:ISCP_028422"/>
<gene>
    <name evidence="3" type="ORF">IscW_ISCW001063</name>
</gene>
<dbReference type="PIRSF" id="PIRSF037226">
    <property type="entry name" value="Amidohydrolase_ACY1L2_prd"/>
    <property type="match status" value="1"/>
</dbReference>
<dbReference type="PANTHER" id="PTHR30575:SF0">
    <property type="entry name" value="XAA-ARG DIPEPTIDASE"/>
    <property type="match status" value="1"/>
</dbReference>
<dbReference type="InterPro" id="IPR017144">
    <property type="entry name" value="Xaa-Arg_dipeptidase"/>
</dbReference>
<dbReference type="PANTHER" id="PTHR30575">
    <property type="entry name" value="PEPTIDASE M20"/>
    <property type="match status" value="1"/>
</dbReference>
<dbReference type="HOGENOM" id="CLU_031812_1_1_1"/>
<feature type="domain" description="Peptidase M20 dimerisation" evidence="2">
    <location>
        <begin position="171"/>
        <end position="264"/>
    </location>
</feature>
<dbReference type="VEuPathDB" id="VectorBase:ISCW001063"/>
<dbReference type="STRING" id="6945.B7P6E9"/>
<dbReference type="Proteomes" id="UP000001555">
    <property type="component" value="Unassembled WGS sequence"/>
</dbReference>
<dbReference type="VEuPathDB" id="VectorBase:ISCI001063"/>
<dbReference type="InterPro" id="IPR036264">
    <property type="entry name" value="Bact_exopeptidase_dim_dom"/>
</dbReference>
<reference evidence="3 5" key="1">
    <citation type="submission" date="2008-03" db="EMBL/GenBank/DDBJ databases">
        <title>Annotation of Ixodes scapularis.</title>
        <authorList>
            <consortium name="Ixodes scapularis Genome Project Consortium"/>
            <person name="Caler E."/>
            <person name="Hannick L.I."/>
            <person name="Bidwell S."/>
            <person name="Joardar V."/>
            <person name="Thiagarajan M."/>
            <person name="Amedeo P."/>
            <person name="Galinsky K.J."/>
            <person name="Schobel S."/>
            <person name="Inman J."/>
            <person name="Hostetler J."/>
            <person name="Miller J."/>
            <person name="Hammond M."/>
            <person name="Megy K."/>
            <person name="Lawson D."/>
            <person name="Kodira C."/>
            <person name="Sutton G."/>
            <person name="Meyer J."/>
            <person name="Hill C.A."/>
            <person name="Birren B."/>
            <person name="Nene V."/>
            <person name="Collins F."/>
            <person name="Alarcon-Chaidez F."/>
            <person name="Wikel S."/>
            <person name="Strausberg R."/>
        </authorList>
    </citation>
    <scope>NUCLEOTIDE SEQUENCE [LARGE SCALE GENOMIC DNA]</scope>
    <source>
        <strain evidence="5">Wikel</strain>
        <strain evidence="3">Wikel colony</strain>
    </source>
</reference>
<evidence type="ECO:0000313" key="5">
    <source>
        <dbReference type="Proteomes" id="UP000001555"/>
    </source>
</evidence>